<evidence type="ECO:0000256" key="1">
    <source>
        <dbReference type="ARBA" id="ARBA00009732"/>
    </source>
</evidence>
<evidence type="ECO:0000256" key="10">
    <source>
        <dbReference type="HAMAP-Rule" id="MF_00063"/>
    </source>
</evidence>
<name>A0ABZ1BQB6_9FIRM</name>
<evidence type="ECO:0000256" key="6">
    <source>
        <dbReference type="ARBA" id="ARBA00024386"/>
    </source>
</evidence>
<dbReference type="EMBL" id="CP141614">
    <property type="protein sequence ID" value="WRP14748.1"/>
    <property type="molecule type" value="Genomic_DNA"/>
</dbReference>
<gene>
    <name evidence="10" type="primary">cysH</name>
    <name evidence="12" type="ORF">VLY81_00830</name>
</gene>
<evidence type="ECO:0000256" key="8">
    <source>
        <dbReference type="ARBA" id="ARBA00030894"/>
    </source>
</evidence>
<evidence type="ECO:0000256" key="4">
    <source>
        <dbReference type="ARBA" id="ARBA00024298"/>
    </source>
</evidence>
<feature type="binding site" evidence="10">
    <location>
        <position position="121"/>
    </location>
    <ligand>
        <name>[4Fe-4S] cluster</name>
        <dbReference type="ChEBI" id="CHEBI:49883"/>
    </ligand>
</feature>
<dbReference type="SUPFAM" id="SSF52402">
    <property type="entry name" value="Adenine nucleotide alpha hydrolases-like"/>
    <property type="match status" value="1"/>
</dbReference>
<dbReference type="InterPro" id="IPR002500">
    <property type="entry name" value="PAPS_reduct_dom"/>
</dbReference>
<dbReference type="Pfam" id="PF01507">
    <property type="entry name" value="PAPS_reduct"/>
    <property type="match status" value="1"/>
</dbReference>
<comment type="cofactor">
    <cofactor evidence="10">
        <name>[4Fe-4S] cluster</name>
        <dbReference type="ChEBI" id="CHEBI:49883"/>
    </cofactor>
    <text evidence="10">Binds 1 [4Fe-4S] cluster per subunit.</text>
</comment>
<reference evidence="13" key="1">
    <citation type="submission" date="2023-12" db="EMBL/GenBank/DDBJ databases">
        <title>Novel isolates from deep terrestrial aquifers shed light on the physiology and ecology of the class Limnochordia.</title>
        <authorList>
            <person name="Karnachuk O.V."/>
            <person name="Lukina A.P."/>
            <person name="Avakyan M.R."/>
            <person name="Kadnikov V."/>
            <person name="Begmatov S."/>
            <person name="Beletsky A.V."/>
            <person name="Mardanov A.V."/>
            <person name="Ravin N.V."/>
        </authorList>
    </citation>
    <scope>NUCLEOTIDE SEQUENCE [LARGE SCALE GENOMIC DNA]</scope>
    <source>
        <strain evidence="13">LN</strain>
    </source>
</reference>
<dbReference type="Proteomes" id="UP001333102">
    <property type="component" value="Chromosome"/>
</dbReference>
<dbReference type="EC" id="1.8.4.10" evidence="6 10"/>
<dbReference type="NCBIfam" id="TIGR00434">
    <property type="entry name" value="cysH"/>
    <property type="match status" value="1"/>
</dbReference>
<keyword evidence="3 10" id="KW-0560">Oxidoreductase</keyword>
<feature type="active site" description="Nucleophile; cysteine thiosulfonate intermediate" evidence="10">
    <location>
        <position position="229"/>
    </location>
</feature>
<keyword evidence="10" id="KW-0408">Iron</keyword>
<evidence type="ECO:0000256" key="7">
    <source>
        <dbReference type="ARBA" id="ARBA00029514"/>
    </source>
</evidence>
<evidence type="ECO:0000256" key="5">
    <source>
        <dbReference type="ARBA" id="ARBA00024327"/>
    </source>
</evidence>
<dbReference type="NCBIfam" id="NF002537">
    <property type="entry name" value="PRK02090.1"/>
    <property type="match status" value="1"/>
</dbReference>
<organism evidence="12 13">
    <name type="scientific">Geochorda subterranea</name>
    <dbReference type="NCBI Taxonomy" id="3109564"/>
    <lineage>
        <taxon>Bacteria</taxon>
        <taxon>Bacillati</taxon>
        <taxon>Bacillota</taxon>
        <taxon>Limnochordia</taxon>
        <taxon>Limnochordales</taxon>
        <taxon>Geochordaceae</taxon>
        <taxon>Geochorda</taxon>
    </lineage>
</organism>
<keyword evidence="10" id="KW-0411">Iron-sulfur</keyword>
<dbReference type="CDD" id="cd23945">
    <property type="entry name" value="PAPS_reductase"/>
    <property type="match status" value="1"/>
</dbReference>
<keyword evidence="13" id="KW-1185">Reference proteome</keyword>
<keyword evidence="2 10" id="KW-0963">Cytoplasm</keyword>
<dbReference type="NCBIfam" id="TIGR02055">
    <property type="entry name" value="APS_reductase"/>
    <property type="match status" value="1"/>
</dbReference>
<dbReference type="InterPro" id="IPR011798">
    <property type="entry name" value="APS_reductase"/>
</dbReference>
<dbReference type="HAMAP" id="MF_00063">
    <property type="entry name" value="CysH"/>
    <property type="match status" value="1"/>
</dbReference>
<feature type="domain" description="Phosphoadenosine phosphosulphate reductase" evidence="11">
    <location>
        <begin position="39"/>
        <end position="208"/>
    </location>
</feature>
<comment type="similarity">
    <text evidence="1 10">Belongs to the PAPS reductase family. CysH subfamily.</text>
</comment>
<keyword evidence="10" id="KW-0479">Metal-binding</keyword>
<dbReference type="PIRSF" id="PIRSF000857">
    <property type="entry name" value="PAPS_reductase"/>
    <property type="match status" value="1"/>
</dbReference>
<dbReference type="RefSeq" id="WP_324669122.1">
    <property type="nucleotide sequence ID" value="NZ_CP141614.1"/>
</dbReference>
<feature type="binding site" evidence="10">
    <location>
        <position position="203"/>
    </location>
    <ligand>
        <name>[4Fe-4S] cluster</name>
        <dbReference type="ChEBI" id="CHEBI:49883"/>
    </ligand>
</feature>
<comment type="function">
    <text evidence="4 10">Catalyzes the formation of sulfite from adenosine 5'-phosphosulfate (APS) using thioredoxin as an electron donor.</text>
</comment>
<comment type="pathway">
    <text evidence="5 10">Sulfur metabolism; hydrogen sulfide biosynthesis; sulfite from sulfate.</text>
</comment>
<evidence type="ECO:0000313" key="12">
    <source>
        <dbReference type="EMBL" id="WRP14748.1"/>
    </source>
</evidence>
<evidence type="ECO:0000313" key="13">
    <source>
        <dbReference type="Proteomes" id="UP001333102"/>
    </source>
</evidence>
<evidence type="ECO:0000256" key="9">
    <source>
        <dbReference type="ARBA" id="ARBA00032041"/>
    </source>
</evidence>
<dbReference type="InterPro" id="IPR004511">
    <property type="entry name" value="PAPS/APS_Rdtase"/>
</dbReference>
<feature type="binding site" evidence="10">
    <location>
        <position position="206"/>
    </location>
    <ligand>
        <name>[4Fe-4S] cluster</name>
        <dbReference type="ChEBI" id="CHEBI:49883"/>
    </ligand>
</feature>
<dbReference type="InterPro" id="IPR014729">
    <property type="entry name" value="Rossmann-like_a/b/a_fold"/>
</dbReference>
<comment type="subcellular location">
    <subcellularLocation>
        <location evidence="10">Cytoplasm</location>
    </subcellularLocation>
</comment>
<feature type="binding site" evidence="10">
    <location>
        <position position="120"/>
    </location>
    <ligand>
        <name>[4Fe-4S] cluster</name>
        <dbReference type="ChEBI" id="CHEBI:49883"/>
    </ligand>
</feature>
<accession>A0ABZ1BQB6</accession>
<sequence length="237" mass="26764">MAEGPFATRAELAEVADRLESASPEAILAWALEAYGPGICLACGFGAEDMVLLDMVAGIRPGVDVFYLDTGLLFDETYRLIQRVAETYPVRIIRVEPVVSLEEQTAEYGPELWSRDPDRCCALRKVEPLQRFLQGYRAWITGLRRQQSPTRAGIRPVEWDRRFGLVKVNPLFRWTRDEVWGYIRERGVPYNPLHDRGYPSIGCWPCTTAVAPGEDERAGRWRGHQKTECGLHGARGG</sequence>
<dbReference type="Gene3D" id="3.40.50.620">
    <property type="entry name" value="HUPs"/>
    <property type="match status" value="1"/>
</dbReference>
<evidence type="ECO:0000256" key="2">
    <source>
        <dbReference type="ARBA" id="ARBA00022490"/>
    </source>
</evidence>
<dbReference type="PANTHER" id="PTHR46509:SF1">
    <property type="entry name" value="PHOSPHOADENOSINE PHOSPHOSULFATE REDUCTASE"/>
    <property type="match status" value="1"/>
</dbReference>
<proteinExistence type="inferred from homology"/>
<evidence type="ECO:0000256" key="3">
    <source>
        <dbReference type="ARBA" id="ARBA00023002"/>
    </source>
</evidence>
<comment type="catalytic activity">
    <reaction evidence="10">
        <text>[thioredoxin]-disulfide + sulfite + AMP + 2 H(+) = adenosine 5'-phosphosulfate + [thioredoxin]-dithiol</text>
        <dbReference type="Rhea" id="RHEA:21976"/>
        <dbReference type="Rhea" id="RHEA-COMP:10698"/>
        <dbReference type="Rhea" id="RHEA-COMP:10700"/>
        <dbReference type="ChEBI" id="CHEBI:15378"/>
        <dbReference type="ChEBI" id="CHEBI:17359"/>
        <dbReference type="ChEBI" id="CHEBI:29950"/>
        <dbReference type="ChEBI" id="CHEBI:50058"/>
        <dbReference type="ChEBI" id="CHEBI:58243"/>
        <dbReference type="ChEBI" id="CHEBI:456215"/>
        <dbReference type="EC" id="1.8.4.10"/>
    </reaction>
</comment>
<dbReference type="PANTHER" id="PTHR46509">
    <property type="entry name" value="PHOSPHOADENOSINE PHOSPHOSULFATE REDUCTASE"/>
    <property type="match status" value="1"/>
</dbReference>
<dbReference type="GO" id="GO:0004604">
    <property type="term" value="F:phosphoadenylyl-sulfate reductase (thioredoxin) activity"/>
    <property type="evidence" value="ECO:0007669"/>
    <property type="project" value="UniProtKB-EC"/>
</dbReference>
<evidence type="ECO:0000259" key="11">
    <source>
        <dbReference type="Pfam" id="PF01507"/>
    </source>
</evidence>
<protein>
    <recommendedName>
        <fullName evidence="7 10">Adenosine 5'-phosphosulfate reductase</fullName>
        <shortName evidence="10">APS reductase</shortName>
        <ecNumber evidence="6 10">1.8.4.10</ecNumber>
    </recommendedName>
    <alternativeName>
        <fullName evidence="9 10">5'-adenylylsulfate reductase</fullName>
    </alternativeName>
    <alternativeName>
        <fullName evidence="8 10">Thioredoxin-dependent 5'-adenylylsulfate reductase</fullName>
    </alternativeName>
</protein>